<proteinExistence type="predicted"/>
<evidence type="ECO:0000313" key="1">
    <source>
        <dbReference type="EMBL" id="ODM99284.1"/>
    </source>
</evidence>
<gene>
    <name evidence="1" type="ORF">Ocin01_07390</name>
</gene>
<organism evidence="1 2">
    <name type="scientific">Orchesella cincta</name>
    <name type="common">Springtail</name>
    <name type="synonym">Podura cincta</name>
    <dbReference type="NCBI Taxonomy" id="48709"/>
    <lineage>
        <taxon>Eukaryota</taxon>
        <taxon>Metazoa</taxon>
        <taxon>Ecdysozoa</taxon>
        <taxon>Arthropoda</taxon>
        <taxon>Hexapoda</taxon>
        <taxon>Collembola</taxon>
        <taxon>Entomobryomorpha</taxon>
        <taxon>Entomobryoidea</taxon>
        <taxon>Orchesellidae</taxon>
        <taxon>Orchesellinae</taxon>
        <taxon>Orchesella</taxon>
    </lineage>
</organism>
<dbReference type="Proteomes" id="UP000094527">
    <property type="component" value="Unassembled WGS sequence"/>
</dbReference>
<keyword evidence="2" id="KW-1185">Reference proteome</keyword>
<dbReference type="EMBL" id="LJIJ01000289">
    <property type="protein sequence ID" value="ODM99284.1"/>
    <property type="molecule type" value="Genomic_DNA"/>
</dbReference>
<sequence>MLKSKVECIEQQEIKDVAKINDRFFKMMELGMPMMMSNTTLVKGKPQLSTMKFYLEGIRAPGRSRLPLIEAREKVIALLKIDDYVPWIRENSHGGHFCKS</sequence>
<accession>A0A1D2N2K5</accession>
<comment type="caution">
    <text evidence="1">The sequence shown here is derived from an EMBL/GenBank/DDBJ whole genome shotgun (WGS) entry which is preliminary data.</text>
</comment>
<evidence type="ECO:0000313" key="2">
    <source>
        <dbReference type="Proteomes" id="UP000094527"/>
    </source>
</evidence>
<name>A0A1D2N2K5_ORCCI</name>
<protein>
    <submittedName>
        <fullName evidence="1">Uncharacterized protein</fullName>
    </submittedName>
</protein>
<reference evidence="1 2" key="1">
    <citation type="journal article" date="2016" name="Genome Biol. Evol.">
        <title>Gene Family Evolution Reflects Adaptation to Soil Environmental Stressors in the Genome of the Collembolan Orchesella cincta.</title>
        <authorList>
            <person name="Faddeeva-Vakhrusheva A."/>
            <person name="Derks M.F."/>
            <person name="Anvar S.Y."/>
            <person name="Agamennone V."/>
            <person name="Suring W."/>
            <person name="Smit S."/>
            <person name="van Straalen N.M."/>
            <person name="Roelofs D."/>
        </authorList>
    </citation>
    <scope>NUCLEOTIDE SEQUENCE [LARGE SCALE GENOMIC DNA]</scope>
    <source>
        <tissue evidence="1">Mixed pool</tissue>
    </source>
</reference>
<dbReference type="AlphaFoldDB" id="A0A1D2N2K5"/>